<keyword evidence="1" id="KW-0175">Coiled coil</keyword>
<name>A0ABN8L8Q9_CHISP</name>
<dbReference type="InterPro" id="IPR057251">
    <property type="entry name" value="FP_C"/>
</dbReference>
<evidence type="ECO:0000256" key="1">
    <source>
        <dbReference type="SAM" id="Coils"/>
    </source>
</evidence>
<feature type="coiled-coil region" evidence="1">
    <location>
        <begin position="93"/>
        <end position="148"/>
    </location>
</feature>
<organism evidence="3 4">
    <name type="scientific">Chilo suppressalis</name>
    <name type="common">Asiatic rice borer moth</name>
    <dbReference type="NCBI Taxonomy" id="168631"/>
    <lineage>
        <taxon>Eukaryota</taxon>
        <taxon>Metazoa</taxon>
        <taxon>Ecdysozoa</taxon>
        <taxon>Arthropoda</taxon>
        <taxon>Hexapoda</taxon>
        <taxon>Insecta</taxon>
        <taxon>Pterygota</taxon>
        <taxon>Neoptera</taxon>
        <taxon>Endopterygota</taxon>
        <taxon>Lepidoptera</taxon>
        <taxon>Glossata</taxon>
        <taxon>Ditrysia</taxon>
        <taxon>Pyraloidea</taxon>
        <taxon>Crambidae</taxon>
        <taxon>Crambinae</taxon>
        <taxon>Chilo</taxon>
    </lineage>
</organism>
<evidence type="ECO:0000259" key="2">
    <source>
        <dbReference type="Pfam" id="PF25298"/>
    </source>
</evidence>
<proteinExistence type="predicted"/>
<feature type="domain" description="FP protein C-terminal" evidence="2">
    <location>
        <begin position="257"/>
        <end position="307"/>
    </location>
</feature>
<dbReference type="Proteomes" id="UP001153292">
    <property type="component" value="Chromosome 2"/>
</dbReference>
<dbReference type="EMBL" id="OU963895">
    <property type="protein sequence ID" value="CAH2985531.1"/>
    <property type="molecule type" value="Genomic_DNA"/>
</dbReference>
<protein>
    <recommendedName>
        <fullName evidence="2">FP protein C-terminal domain-containing protein</fullName>
    </recommendedName>
</protein>
<reference evidence="3" key="1">
    <citation type="submission" date="2021-12" db="EMBL/GenBank/DDBJ databases">
        <authorList>
            <person name="King R."/>
        </authorList>
    </citation>
    <scope>NUCLEOTIDE SEQUENCE</scope>
</reference>
<accession>A0ABN8L8Q9</accession>
<evidence type="ECO:0000313" key="3">
    <source>
        <dbReference type="EMBL" id="CAH2985531.1"/>
    </source>
</evidence>
<dbReference type="Pfam" id="PF25298">
    <property type="entry name" value="Baculo_FP_2nd"/>
    <property type="match status" value="1"/>
</dbReference>
<keyword evidence="4" id="KW-1185">Reference proteome</keyword>
<gene>
    <name evidence="3" type="ORF">CHILSU_LOCUS5353</name>
</gene>
<evidence type="ECO:0000313" key="4">
    <source>
        <dbReference type="Proteomes" id="UP001153292"/>
    </source>
</evidence>
<sequence length="310" mass="35908">MLAWYCAFVLTINMPLDRSPLKNPPPSLGLTMQHSDSEPNLALSSDNTAAFRKRKYCSDLPDEFLSMQDKFTNMFITQKREQDTKLSNILECVSNIKQQNDDIRESIKFMSEKYDNLMLHVQNLQEENKMYKKRIQTLEDKIDGFERLSYTSRIELRNVPKKEGETKEDLVNILLKTGEVIGTTIQQSDVRDIFRINTKNDKNKPIIADFTSILTKERIITHSKKHNRLNKDKKLNSADIAIAGPAVPIFLSENLPQKVRHLYASARIFGKENNYDYCWTTAGRIYLKKTERDKPIVIKSQEDIGRLSTL</sequence>